<evidence type="ECO:0000313" key="3">
    <source>
        <dbReference type="Proteomes" id="UP000316706"/>
    </source>
</evidence>
<dbReference type="Proteomes" id="UP000316706">
    <property type="component" value="Unassembled WGS sequence"/>
</dbReference>
<feature type="domain" description="HTH cro/C1-type" evidence="1">
    <location>
        <begin position="47"/>
        <end position="101"/>
    </location>
</feature>
<sequence length="338" mass="37542">MSPERDPGCVDCVSGCGHGRCTMAPIWVPQCEPDALTRPRLLLAARLRGLRMRRRVSLEDAAAAVGSRALLQAMERGVTASSPHHVMTLATLYGVTDHETRSVLLQLALHSGQVGWWEPYRDLIRPGFLPYLGAEQAAQMIRCYAVDAVPDLLQHPDYARALIVRSRPRAGEEEVRRRLDLLLRRQEILHAAEPPRVWVVLDERVLLRRAAPARTMYRQFDHLLDLCELPHITVQVLPLAAGIALPPGAIALVRVLRDRDVTRVAYLQQPEIAMYPLEIDRARHWLNKLAVQAARPDQTPGRLRQAIRDLANAAAPAGDTDVTGATCVADDTETGARV</sequence>
<protein>
    <submittedName>
        <fullName evidence="2">Helix-turn-helix protein</fullName>
    </submittedName>
</protein>
<dbReference type="Gene3D" id="1.10.260.40">
    <property type="entry name" value="lambda repressor-like DNA-binding domains"/>
    <property type="match status" value="1"/>
</dbReference>
<organism evidence="2 3">
    <name type="scientific">Actinomadura hallensis</name>
    <dbReference type="NCBI Taxonomy" id="337895"/>
    <lineage>
        <taxon>Bacteria</taxon>
        <taxon>Bacillati</taxon>
        <taxon>Actinomycetota</taxon>
        <taxon>Actinomycetes</taxon>
        <taxon>Streptosporangiales</taxon>
        <taxon>Thermomonosporaceae</taxon>
        <taxon>Actinomadura</taxon>
    </lineage>
</organism>
<proteinExistence type="predicted"/>
<accession>A0A543IMW4</accession>
<dbReference type="InterPro" id="IPR010982">
    <property type="entry name" value="Lambda_DNA-bd_dom_sf"/>
</dbReference>
<dbReference type="Pfam" id="PF19054">
    <property type="entry name" value="DUF5753"/>
    <property type="match status" value="1"/>
</dbReference>
<keyword evidence="3" id="KW-1185">Reference proteome</keyword>
<gene>
    <name evidence="2" type="ORF">FHX41_5682</name>
</gene>
<name>A0A543IMW4_9ACTN</name>
<dbReference type="InterPro" id="IPR001387">
    <property type="entry name" value="Cro/C1-type_HTH"/>
</dbReference>
<evidence type="ECO:0000313" key="2">
    <source>
        <dbReference type="EMBL" id="TQM71901.1"/>
    </source>
</evidence>
<dbReference type="AlphaFoldDB" id="A0A543IMW4"/>
<dbReference type="Pfam" id="PF13560">
    <property type="entry name" value="HTH_31"/>
    <property type="match status" value="1"/>
</dbReference>
<evidence type="ECO:0000259" key="1">
    <source>
        <dbReference type="PROSITE" id="PS50943"/>
    </source>
</evidence>
<dbReference type="SMART" id="SM00530">
    <property type="entry name" value="HTH_XRE"/>
    <property type="match status" value="1"/>
</dbReference>
<dbReference type="EMBL" id="VFPO01000001">
    <property type="protein sequence ID" value="TQM71901.1"/>
    <property type="molecule type" value="Genomic_DNA"/>
</dbReference>
<dbReference type="SUPFAM" id="SSF47413">
    <property type="entry name" value="lambda repressor-like DNA-binding domains"/>
    <property type="match status" value="1"/>
</dbReference>
<dbReference type="InterPro" id="IPR043917">
    <property type="entry name" value="DUF5753"/>
</dbReference>
<dbReference type="GO" id="GO:0003677">
    <property type="term" value="F:DNA binding"/>
    <property type="evidence" value="ECO:0007669"/>
    <property type="project" value="InterPro"/>
</dbReference>
<comment type="caution">
    <text evidence="2">The sequence shown here is derived from an EMBL/GenBank/DDBJ whole genome shotgun (WGS) entry which is preliminary data.</text>
</comment>
<reference evidence="2 3" key="1">
    <citation type="submission" date="2019-06" db="EMBL/GenBank/DDBJ databases">
        <title>Sequencing the genomes of 1000 actinobacteria strains.</title>
        <authorList>
            <person name="Klenk H.-P."/>
        </authorList>
    </citation>
    <scope>NUCLEOTIDE SEQUENCE [LARGE SCALE GENOMIC DNA]</scope>
    <source>
        <strain evidence="2 3">DSM 45043</strain>
    </source>
</reference>
<dbReference type="PROSITE" id="PS50943">
    <property type="entry name" value="HTH_CROC1"/>
    <property type="match status" value="1"/>
</dbReference>